<dbReference type="AlphaFoldDB" id="I3SMR0"/>
<evidence type="ECO:0000313" key="1">
    <source>
        <dbReference type="EMBL" id="AFK41552.1"/>
    </source>
</evidence>
<accession>I3SMR0</accession>
<name>I3SMR0_MEDTR</name>
<protein>
    <submittedName>
        <fullName evidence="1">Uncharacterized protein</fullName>
    </submittedName>
</protein>
<proteinExistence type="evidence at transcript level"/>
<dbReference type="EMBL" id="BT141758">
    <property type="protein sequence ID" value="AFK41552.1"/>
    <property type="molecule type" value="mRNA"/>
</dbReference>
<reference evidence="1" key="1">
    <citation type="submission" date="2012-05" db="EMBL/GenBank/DDBJ databases">
        <authorList>
            <person name="Krishnakumar V."/>
            <person name="Cheung F."/>
            <person name="Xiao Y."/>
            <person name="Chan A."/>
            <person name="Moskal W.A."/>
            <person name="Town C.D."/>
        </authorList>
    </citation>
    <scope>NUCLEOTIDE SEQUENCE</scope>
</reference>
<organism evidence="1">
    <name type="scientific">Medicago truncatula</name>
    <name type="common">Barrel medic</name>
    <name type="synonym">Medicago tribuloides</name>
    <dbReference type="NCBI Taxonomy" id="3880"/>
    <lineage>
        <taxon>Eukaryota</taxon>
        <taxon>Viridiplantae</taxon>
        <taxon>Streptophyta</taxon>
        <taxon>Embryophyta</taxon>
        <taxon>Tracheophyta</taxon>
        <taxon>Spermatophyta</taxon>
        <taxon>Magnoliopsida</taxon>
        <taxon>eudicotyledons</taxon>
        <taxon>Gunneridae</taxon>
        <taxon>Pentapetalae</taxon>
        <taxon>rosids</taxon>
        <taxon>fabids</taxon>
        <taxon>Fabales</taxon>
        <taxon>Fabaceae</taxon>
        <taxon>Papilionoideae</taxon>
        <taxon>50 kb inversion clade</taxon>
        <taxon>NPAAA clade</taxon>
        <taxon>Hologalegina</taxon>
        <taxon>IRL clade</taxon>
        <taxon>Trifolieae</taxon>
        <taxon>Medicago</taxon>
    </lineage>
</organism>
<sequence>MEEPTLTEVPADLSLLQVMIMMHRLMSMELLGSKSGVILKMYTRP</sequence>